<keyword evidence="4" id="KW-1185">Reference proteome</keyword>
<dbReference type="GO" id="GO:0005634">
    <property type="term" value="C:nucleus"/>
    <property type="evidence" value="ECO:0007669"/>
    <property type="project" value="TreeGrafter"/>
</dbReference>
<reference evidence="3" key="1">
    <citation type="journal article" date="2023" name="GigaByte">
        <title>Genome assembly of the bearded iris, Iris pallida Lam.</title>
        <authorList>
            <person name="Bruccoleri R.E."/>
            <person name="Oakeley E.J."/>
            <person name="Faust A.M.E."/>
            <person name="Altorfer M."/>
            <person name="Dessus-Babus S."/>
            <person name="Burckhardt D."/>
            <person name="Oertli M."/>
            <person name="Naumann U."/>
            <person name="Petersen F."/>
            <person name="Wong J."/>
        </authorList>
    </citation>
    <scope>NUCLEOTIDE SEQUENCE</scope>
    <source>
        <strain evidence="3">GSM-AAB239-AS_SAM_17_03QT</strain>
    </source>
</reference>
<sequence>MSTDSWSHEIESPVSAARLFKAAVLDWHNLGPKVLPEIIASGAPVSGDGTAGSVRQLNFTSAMSFPYLKERLDFVDHGKLECKSTLVEGGDLGTKLESATFHFKFEPKGQGCVAKVTATYKALPGVVVASGDVAEVKESVTGVIRAAEAHLVANPTAYA</sequence>
<dbReference type="GO" id="GO:0006952">
    <property type="term" value="P:defense response"/>
    <property type="evidence" value="ECO:0007669"/>
    <property type="project" value="InterPro"/>
</dbReference>
<dbReference type="Gene3D" id="3.30.530.20">
    <property type="match status" value="1"/>
</dbReference>
<dbReference type="GO" id="GO:0009738">
    <property type="term" value="P:abscisic acid-activated signaling pathway"/>
    <property type="evidence" value="ECO:0007669"/>
    <property type="project" value="InterPro"/>
</dbReference>
<reference evidence="3" key="2">
    <citation type="submission" date="2023-04" db="EMBL/GenBank/DDBJ databases">
        <authorList>
            <person name="Bruccoleri R.E."/>
            <person name="Oakeley E.J."/>
            <person name="Faust A.-M."/>
            <person name="Dessus-Babus S."/>
            <person name="Altorfer M."/>
            <person name="Burckhardt D."/>
            <person name="Oertli M."/>
            <person name="Naumann U."/>
            <person name="Petersen F."/>
            <person name="Wong J."/>
        </authorList>
    </citation>
    <scope>NUCLEOTIDE SEQUENCE</scope>
    <source>
        <strain evidence="3">GSM-AAB239-AS_SAM_17_03QT</strain>
        <tissue evidence="3">Leaf</tissue>
    </source>
</reference>
<evidence type="ECO:0000256" key="1">
    <source>
        <dbReference type="ARBA" id="ARBA00009744"/>
    </source>
</evidence>
<dbReference type="GO" id="GO:0004864">
    <property type="term" value="F:protein phosphatase inhibitor activity"/>
    <property type="evidence" value="ECO:0007669"/>
    <property type="project" value="InterPro"/>
</dbReference>
<dbReference type="Proteomes" id="UP001140949">
    <property type="component" value="Unassembled WGS sequence"/>
</dbReference>
<protein>
    <submittedName>
        <fullName evidence="3">Pathogenesis-related protein 1-like</fullName>
    </submittedName>
</protein>
<dbReference type="FunFam" id="3.30.530.20:FF:000007">
    <property type="entry name" value="Major pollen allergen Bet v 1-A"/>
    <property type="match status" value="1"/>
</dbReference>
<dbReference type="Pfam" id="PF00407">
    <property type="entry name" value="Bet_v_1"/>
    <property type="match status" value="1"/>
</dbReference>
<dbReference type="PANTHER" id="PTHR31213:SF201">
    <property type="entry name" value="OS03G0300400 PROTEIN"/>
    <property type="match status" value="1"/>
</dbReference>
<evidence type="ECO:0000259" key="2">
    <source>
        <dbReference type="Pfam" id="PF00407"/>
    </source>
</evidence>
<evidence type="ECO:0000313" key="3">
    <source>
        <dbReference type="EMBL" id="KAJ6790906.1"/>
    </source>
</evidence>
<dbReference type="CDD" id="cd07816">
    <property type="entry name" value="Bet_v1-like"/>
    <property type="match status" value="1"/>
</dbReference>
<comment type="similarity">
    <text evidence="1">Belongs to the BetVI family.</text>
</comment>
<proteinExistence type="inferred from homology"/>
<evidence type="ECO:0000313" key="4">
    <source>
        <dbReference type="Proteomes" id="UP001140949"/>
    </source>
</evidence>
<accession>A0AAX6DGL3</accession>
<dbReference type="InterPro" id="IPR024949">
    <property type="entry name" value="Bet_v_I_allergen"/>
</dbReference>
<dbReference type="GO" id="GO:0038023">
    <property type="term" value="F:signaling receptor activity"/>
    <property type="evidence" value="ECO:0007669"/>
    <property type="project" value="InterPro"/>
</dbReference>
<organism evidence="3 4">
    <name type="scientific">Iris pallida</name>
    <name type="common">Sweet iris</name>
    <dbReference type="NCBI Taxonomy" id="29817"/>
    <lineage>
        <taxon>Eukaryota</taxon>
        <taxon>Viridiplantae</taxon>
        <taxon>Streptophyta</taxon>
        <taxon>Embryophyta</taxon>
        <taxon>Tracheophyta</taxon>
        <taxon>Spermatophyta</taxon>
        <taxon>Magnoliopsida</taxon>
        <taxon>Liliopsida</taxon>
        <taxon>Asparagales</taxon>
        <taxon>Iridaceae</taxon>
        <taxon>Iridoideae</taxon>
        <taxon>Irideae</taxon>
        <taxon>Iris</taxon>
    </lineage>
</organism>
<dbReference type="InterPro" id="IPR050279">
    <property type="entry name" value="Plant_def-hormone_signal"/>
</dbReference>
<comment type="caution">
    <text evidence="3">The sequence shown here is derived from an EMBL/GenBank/DDBJ whole genome shotgun (WGS) entry which is preliminary data.</text>
</comment>
<dbReference type="InterPro" id="IPR000916">
    <property type="entry name" value="Bet_v_I/MLP"/>
</dbReference>
<dbReference type="SUPFAM" id="SSF55961">
    <property type="entry name" value="Bet v1-like"/>
    <property type="match status" value="1"/>
</dbReference>
<name>A0AAX6DGL3_IRIPA</name>
<dbReference type="AlphaFoldDB" id="A0AAX6DGL3"/>
<dbReference type="GO" id="GO:0005737">
    <property type="term" value="C:cytoplasm"/>
    <property type="evidence" value="ECO:0007669"/>
    <property type="project" value="TreeGrafter"/>
</dbReference>
<feature type="domain" description="Bet v I/Major latex protein" evidence="2">
    <location>
        <begin position="3"/>
        <end position="153"/>
    </location>
</feature>
<dbReference type="InterPro" id="IPR023393">
    <property type="entry name" value="START-like_dom_sf"/>
</dbReference>
<gene>
    <name evidence="3" type="ORF">M6B38_246470</name>
</gene>
<dbReference type="GO" id="GO:0010427">
    <property type="term" value="F:abscisic acid binding"/>
    <property type="evidence" value="ECO:0007669"/>
    <property type="project" value="InterPro"/>
</dbReference>
<dbReference type="PRINTS" id="PR00634">
    <property type="entry name" value="BETALLERGEN"/>
</dbReference>
<dbReference type="EMBL" id="JANAVB010044820">
    <property type="protein sequence ID" value="KAJ6790906.1"/>
    <property type="molecule type" value="Genomic_DNA"/>
</dbReference>
<dbReference type="PANTHER" id="PTHR31213">
    <property type="entry name" value="OS08G0374000 PROTEIN-RELATED"/>
    <property type="match status" value="1"/>
</dbReference>